<evidence type="ECO:0000313" key="3">
    <source>
        <dbReference type="Proteomes" id="UP000314294"/>
    </source>
</evidence>
<evidence type="ECO:0000256" key="1">
    <source>
        <dbReference type="SAM" id="MobiDB-lite"/>
    </source>
</evidence>
<protein>
    <submittedName>
        <fullName evidence="2">Uncharacterized protein</fullName>
    </submittedName>
</protein>
<sequence>MKNSSTSLLGQKQSILCATRAVQLLFIHEEPLREAPGQRCIFSHAQPRFERPTSPGRRRAVRIDRGRQGSG</sequence>
<dbReference type="Proteomes" id="UP000314294">
    <property type="component" value="Unassembled WGS sequence"/>
</dbReference>
<proteinExistence type="predicted"/>
<reference evidence="2 3" key="1">
    <citation type="submission" date="2019-03" db="EMBL/GenBank/DDBJ databases">
        <title>First draft genome of Liparis tanakae, snailfish: a comprehensive survey of snailfish specific genes.</title>
        <authorList>
            <person name="Kim W."/>
            <person name="Song I."/>
            <person name="Jeong J.-H."/>
            <person name="Kim D."/>
            <person name="Kim S."/>
            <person name="Ryu S."/>
            <person name="Song J.Y."/>
            <person name="Lee S.K."/>
        </authorList>
    </citation>
    <scope>NUCLEOTIDE SEQUENCE [LARGE SCALE GENOMIC DNA]</scope>
    <source>
        <tissue evidence="2">Muscle</tissue>
    </source>
</reference>
<feature type="region of interest" description="Disordered" evidence="1">
    <location>
        <begin position="45"/>
        <end position="71"/>
    </location>
</feature>
<dbReference type="EMBL" id="SRLO01000569">
    <property type="protein sequence ID" value="TNN51809.1"/>
    <property type="molecule type" value="Genomic_DNA"/>
</dbReference>
<evidence type="ECO:0000313" key="2">
    <source>
        <dbReference type="EMBL" id="TNN51809.1"/>
    </source>
</evidence>
<dbReference type="AlphaFoldDB" id="A0A4Z2GEL0"/>
<gene>
    <name evidence="2" type="ORF">EYF80_037977</name>
</gene>
<accession>A0A4Z2GEL0</accession>
<organism evidence="2 3">
    <name type="scientific">Liparis tanakae</name>
    <name type="common">Tanaka's snailfish</name>
    <dbReference type="NCBI Taxonomy" id="230148"/>
    <lineage>
        <taxon>Eukaryota</taxon>
        <taxon>Metazoa</taxon>
        <taxon>Chordata</taxon>
        <taxon>Craniata</taxon>
        <taxon>Vertebrata</taxon>
        <taxon>Euteleostomi</taxon>
        <taxon>Actinopterygii</taxon>
        <taxon>Neopterygii</taxon>
        <taxon>Teleostei</taxon>
        <taxon>Neoteleostei</taxon>
        <taxon>Acanthomorphata</taxon>
        <taxon>Eupercaria</taxon>
        <taxon>Perciformes</taxon>
        <taxon>Cottioidei</taxon>
        <taxon>Cottales</taxon>
        <taxon>Liparidae</taxon>
        <taxon>Liparis</taxon>
    </lineage>
</organism>
<feature type="compositionally biased region" description="Basic and acidic residues" evidence="1">
    <location>
        <begin position="61"/>
        <end position="71"/>
    </location>
</feature>
<comment type="caution">
    <text evidence="2">The sequence shown here is derived from an EMBL/GenBank/DDBJ whole genome shotgun (WGS) entry which is preliminary data.</text>
</comment>
<name>A0A4Z2GEL0_9TELE</name>
<keyword evidence="3" id="KW-1185">Reference proteome</keyword>